<reference evidence="2" key="2">
    <citation type="journal article" date="2007" name="Science">
        <title>Genome sequence of Aedes aegypti, a major arbovirus vector.</title>
        <authorList>
            <person name="Nene V."/>
            <person name="Wortman J.R."/>
            <person name="Lawson D."/>
            <person name="Haas B."/>
            <person name="Kodira C."/>
            <person name="Tu Z.J."/>
            <person name="Loftus B."/>
            <person name="Xi Z."/>
            <person name="Megy K."/>
            <person name="Grabherr M."/>
            <person name="Ren Q."/>
            <person name="Zdobnov E.M."/>
            <person name="Lobo N.F."/>
            <person name="Campbell K.S."/>
            <person name="Brown S.E."/>
            <person name="Bonaldo M.F."/>
            <person name="Zhu J."/>
            <person name="Sinkins S.P."/>
            <person name="Hogenkamp D.G."/>
            <person name="Amedeo P."/>
            <person name="Arensburger P."/>
            <person name="Atkinson P.W."/>
            <person name="Bidwell S."/>
            <person name="Biedler J."/>
            <person name="Birney E."/>
            <person name="Bruggner R.V."/>
            <person name="Costas J."/>
            <person name="Coy M.R."/>
            <person name="Crabtree J."/>
            <person name="Crawford M."/>
            <person name="Debruyn B."/>
            <person name="Decaprio D."/>
            <person name="Eiglmeier K."/>
            <person name="Eisenstadt E."/>
            <person name="El-Dorry H."/>
            <person name="Gelbart W.M."/>
            <person name="Gomes S.L."/>
            <person name="Hammond M."/>
            <person name="Hannick L.I."/>
            <person name="Hogan J.R."/>
            <person name="Holmes M.H."/>
            <person name="Jaffe D."/>
            <person name="Johnston J.S."/>
            <person name="Kennedy R.C."/>
            <person name="Koo H."/>
            <person name="Kravitz S."/>
            <person name="Kriventseva E.V."/>
            <person name="Kulp D."/>
            <person name="Labutti K."/>
            <person name="Lee E."/>
            <person name="Li S."/>
            <person name="Lovin D.D."/>
            <person name="Mao C."/>
            <person name="Mauceli E."/>
            <person name="Menck C.F."/>
            <person name="Miller J.R."/>
            <person name="Montgomery P."/>
            <person name="Mori A."/>
            <person name="Nascimento A.L."/>
            <person name="Naveira H.F."/>
            <person name="Nusbaum C."/>
            <person name="O'leary S."/>
            <person name="Orvis J."/>
            <person name="Pertea M."/>
            <person name="Quesneville H."/>
            <person name="Reidenbach K.R."/>
            <person name="Rogers Y.H."/>
            <person name="Roth C.W."/>
            <person name="Schneider J.R."/>
            <person name="Schatz M."/>
            <person name="Shumway M."/>
            <person name="Stanke M."/>
            <person name="Stinson E.O."/>
            <person name="Tubio J.M."/>
            <person name="Vanzee J.P."/>
            <person name="Verjovski-Almeida S."/>
            <person name="Werner D."/>
            <person name="White O."/>
            <person name="Wyder S."/>
            <person name="Zeng Q."/>
            <person name="Zhao Q."/>
            <person name="Zhao Y."/>
            <person name="Hill C.A."/>
            <person name="Raikhel A.S."/>
            <person name="Soares M.B."/>
            <person name="Knudson D.L."/>
            <person name="Lee N.H."/>
            <person name="Galagan J."/>
            <person name="Salzberg S.L."/>
            <person name="Paulsen I.T."/>
            <person name="Dimopoulos G."/>
            <person name="Collins F.H."/>
            <person name="Birren B."/>
            <person name="Fraser-Liggett C.M."/>
            <person name="Severson D.W."/>
        </authorList>
    </citation>
    <scope>NUCLEOTIDE SEQUENCE [LARGE SCALE GENOMIC DNA]</scope>
    <source>
        <strain evidence="2">Liverpool</strain>
    </source>
</reference>
<sequence>MPDRAKGKRFEYEKPPQTPDQQVVHQMRWHQLRPACCTSDQRWIGDRATVAARCTMLR</sequence>
<name>Q17NS0_AEDAE</name>
<dbReference type="PaxDb" id="7159-AAEL000601-PA"/>
<organism evidence="2 3">
    <name type="scientific">Aedes aegypti</name>
    <name type="common">Yellowfever mosquito</name>
    <name type="synonym">Culex aegypti</name>
    <dbReference type="NCBI Taxonomy" id="7159"/>
    <lineage>
        <taxon>Eukaryota</taxon>
        <taxon>Metazoa</taxon>
        <taxon>Ecdysozoa</taxon>
        <taxon>Arthropoda</taxon>
        <taxon>Hexapoda</taxon>
        <taxon>Insecta</taxon>
        <taxon>Pterygota</taxon>
        <taxon>Neoptera</taxon>
        <taxon>Endopterygota</taxon>
        <taxon>Diptera</taxon>
        <taxon>Nematocera</taxon>
        <taxon>Culicoidea</taxon>
        <taxon>Culicidae</taxon>
        <taxon>Culicinae</taxon>
        <taxon>Aedini</taxon>
        <taxon>Aedes</taxon>
        <taxon>Stegomyia</taxon>
    </lineage>
</organism>
<reference evidence="2" key="3">
    <citation type="submission" date="2012-09" db="EMBL/GenBank/DDBJ databases">
        <authorList>
            <consortium name="VectorBase"/>
        </authorList>
    </citation>
    <scope>NUCLEOTIDE SEQUENCE</scope>
    <source>
        <strain evidence="2">Liverpool</strain>
    </source>
</reference>
<evidence type="ECO:0000313" key="2">
    <source>
        <dbReference type="EMBL" id="EAT48333.1"/>
    </source>
</evidence>
<dbReference type="HOGENOM" id="CLU_2980874_0_0_1"/>
<reference evidence="2" key="1">
    <citation type="submission" date="2005-10" db="EMBL/GenBank/DDBJ databases">
        <authorList>
            <person name="Loftus B.J."/>
            <person name="Nene V.M."/>
            <person name="Hannick L.I."/>
            <person name="Bidwell S."/>
            <person name="Haas B."/>
            <person name="Amedeo P."/>
            <person name="Orvis J."/>
            <person name="Wortman J.R."/>
            <person name="White O.R."/>
            <person name="Salzberg S."/>
            <person name="Shumway M."/>
            <person name="Koo H."/>
            <person name="Zhao Y."/>
            <person name="Holmes M."/>
            <person name="Miller J."/>
            <person name="Schatz M."/>
            <person name="Pop M."/>
            <person name="Pai G."/>
            <person name="Utterback T."/>
            <person name="Rogers Y.-H."/>
            <person name="Kravitz S."/>
            <person name="Fraser C.M."/>
        </authorList>
    </citation>
    <scope>NUCLEOTIDE SEQUENCE</scope>
    <source>
        <strain evidence="2">Liverpool</strain>
    </source>
</reference>
<protein>
    <submittedName>
        <fullName evidence="2">AAEL000601-PA</fullName>
    </submittedName>
</protein>
<accession>Q17NS0</accession>
<proteinExistence type="predicted"/>
<dbReference type="Proteomes" id="UP000682892">
    <property type="component" value="Chromosome 1"/>
</dbReference>
<evidence type="ECO:0000256" key="1">
    <source>
        <dbReference type="SAM" id="MobiDB-lite"/>
    </source>
</evidence>
<dbReference type="AlphaFoldDB" id="Q17NS0"/>
<feature type="region of interest" description="Disordered" evidence="1">
    <location>
        <begin position="1"/>
        <end position="20"/>
    </location>
</feature>
<evidence type="ECO:0000313" key="3">
    <source>
        <dbReference type="Proteomes" id="UP000682892"/>
    </source>
</evidence>
<gene>
    <name evidence="2" type="ORF">AaeL_AAEL000601</name>
</gene>
<dbReference type="EMBL" id="CH477197">
    <property type="protein sequence ID" value="EAT48333.1"/>
    <property type="molecule type" value="Genomic_DNA"/>
</dbReference>
<feature type="compositionally biased region" description="Basic and acidic residues" evidence="1">
    <location>
        <begin position="1"/>
        <end position="14"/>
    </location>
</feature>